<dbReference type="Proteomes" id="UP000264310">
    <property type="component" value="Unassembled WGS sequence"/>
</dbReference>
<dbReference type="EC" id="2.7.1.71" evidence="7"/>
<reference evidence="8 9" key="1">
    <citation type="submission" date="2018-08" db="EMBL/GenBank/DDBJ databases">
        <title>Fulvimarina sp. 85, whole genome shotgun sequence.</title>
        <authorList>
            <person name="Tuo L."/>
        </authorList>
    </citation>
    <scope>NUCLEOTIDE SEQUENCE [LARGE SCALE GENOMIC DNA]</scope>
    <source>
        <strain evidence="8 9">85</strain>
    </source>
</reference>
<feature type="binding site" evidence="7">
    <location>
        <position position="135"/>
    </location>
    <ligand>
        <name>ATP</name>
        <dbReference type="ChEBI" id="CHEBI:30616"/>
    </ligand>
</feature>
<keyword evidence="6 7" id="KW-0057">Aromatic amino acid biosynthesis</keyword>
<evidence type="ECO:0000313" key="9">
    <source>
        <dbReference type="Proteomes" id="UP000264310"/>
    </source>
</evidence>
<comment type="similarity">
    <text evidence="7">Belongs to the shikimate kinase family.</text>
</comment>
<dbReference type="AlphaFoldDB" id="A0A371X128"/>
<evidence type="ECO:0000256" key="4">
    <source>
        <dbReference type="ARBA" id="ARBA00022777"/>
    </source>
</evidence>
<dbReference type="PANTHER" id="PTHR21087">
    <property type="entry name" value="SHIKIMATE KINASE"/>
    <property type="match status" value="1"/>
</dbReference>
<comment type="caution">
    <text evidence="8">The sequence shown here is derived from an EMBL/GenBank/DDBJ whole genome shotgun (WGS) entry which is preliminary data.</text>
</comment>
<dbReference type="InterPro" id="IPR000623">
    <property type="entry name" value="Shikimate_kinase/TSH1"/>
</dbReference>
<comment type="cofactor">
    <cofactor evidence="7">
        <name>Mg(2+)</name>
        <dbReference type="ChEBI" id="CHEBI:18420"/>
    </cofactor>
    <text evidence="7">Binds 1 Mg(2+) ion per subunit.</text>
</comment>
<dbReference type="NCBIfam" id="NF010552">
    <property type="entry name" value="PRK13946.1"/>
    <property type="match status" value="1"/>
</dbReference>
<dbReference type="RefSeq" id="WP_116683732.1">
    <property type="nucleotide sequence ID" value="NZ_QURL01000005.1"/>
</dbReference>
<comment type="subcellular location">
    <subcellularLocation>
        <location evidence="7">Cytoplasm</location>
    </subcellularLocation>
</comment>
<dbReference type="Pfam" id="PF01202">
    <property type="entry name" value="SKI"/>
    <property type="match status" value="1"/>
</dbReference>
<comment type="subunit">
    <text evidence="7">Monomer.</text>
</comment>
<keyword evidence="7" id="KW-0460">Magnesium</keyword>
<keyword evidence="7" id="KW-0963">Cytoplasm</keyword>
<organism evidence="8 9">
    <name type="scientific">Fulvimarina endophytica</name>
    <dbReference type="NCBI Taxonomy" id="2293836"/>
    <lineage>
        <taxon>Bacteria</taxon>
        <taxon>Pseudomonadati</taxon>
        <taxon>Pseudomonadota</taxon>
        <taxon>Alphaproteobacteria</taxon>
        <taxon>Hyphomicrobiales</taxon>
        <taxon>Aurantimonadaceae</taxon>
        <taxon>Fulvimarina</taxon>
    </lineage>
</organism>
<keyword evidence="5 7" id="KW-0067">ATP-binding</keyword>
<keyword evidence="7" id="KW-0479">Metal-binding</keyword>
<dbReference type="GO" id="GO:0004765">
    <property type="term" value="F:shikimate kinase activity"/>
    <property type="evidence" value="ECO:0007669"/>
    <property type="project" value="UniProtKB-UniRule"/>
</dbReference>
<evidence type="ECO:0000256" key="2">
    <source>
        <dbReference type="ARBA" id="ARBA00022679"/>
    </source>
</evidence>
<evidence type="ECO:0000256" key="6">
    <source>
        <dbReference type="ARBA" id="ARBA00023141"/>
    </source>
</evidence>
<feature type="binding site" evidence="7">
    <location>
        <position position="33"/>
    </location>
    <ligand>
        <name>Mg(2+)</name>
        <dbReference type="ChEBI" id="CHEBI:18420"/>
    </ligand>
</feature>
<feature type="binding site" evidence="7">
    <location>
        <begin position="29"/>
        <end position="34"/>
    </location>
    <ligand>
        <name>ATP</name>
        <dbReference type="ChEBI" id="CHEBI:30616"/>
    </ligand>
</feature>
<feature type="binding site" evidence="7">
    <location>
        <position position="154"/>
    </location>
    <ligand>
        <name>substrate</name>
    </ligand>
</feature>
<name>A0A371X128_9HYPH</name>
<evidence type="ECO:0000256" key="1">
    <source>
        <dbReference type="ARBA" id="ARBA00022605"/>
    </source>
</evidence>
<feature type="binding site" evidence="7">
    <location>
        <position position="97"/>
    </location>
    <ligand>
        <name>substrate</name>
    </ligand>
</feature>
<accession>A0A371X128</accession>
<dbReference type="InterPro" id="IPR027417">
    <property type="entry name" value="P-loop_NTPase"/>
</dbReference>
<dbReference type="SUPFAM" id="SSF52540">
    <property type="entry name" value="P-loop containing nucleoside triphosphate hydrolases"/>
    <property type="match status" value="1"/>
</dbReference>
<dbReference type="OrthoDB" id="9800332at2"/>
<dbReference type="Gene3D" id="3.40.50.300">
    <property type="entry name" value="P-loop containing nucleotide triphosphate hydrolases"/>
    <property type="match status" value="1"/>
</dbReference>
<comment type="function">
    <text evidence="7">Catalyzes the specific phosphorylation of the 3-hydroxyl group of shikimic acid using ATP as a cosubstrate.</text>
</comment>
<dbReference type="CDD" id="cd00464">
    <property type="entry name" value="SK"/>
    <property type="match status" value="1"/>
</dbReference>
<sequence>MTPVSTKPDYATIREGLNGRSIALVGLMGAGKTTVGRRIAALLGLPFSDSDQEIEDVSRMSVAELFSAYGEPEFRALEARVVSRLVQDGPRVLGTGGGAYMNPNTRLMLKNHAITVWLKADIDTLMARVSRRSNRPLLKTGSPRATMKKLMDVRYPIYAEADIVINSPREAKRDMVAEDAVDALSRHLFERARA</sequence>
<keyword evidence="1 7" id="KW-0028">Amino-acid biosynthesis</keyword>
<dbReference type="GO" id="GO:0005524">
    <property type="term" value="F:ATP binding"/>
    <property type="evidence" value="ECO:0007669"/>
    <property type="project" value="UniProtKB-UniRule"/>
</dbReference>
<evidence type="ECO:0000313" key="8">
    <source>
        <dbReference type="EMBL" id="RFC62916.1"/>
    </source>
</evidence>
<comment type="catalytic activity">
    <reaction evidence="7">
        <text>shikimate + ATP = 3-phosphoshikimate + ADP + H(+)</text>
        <dbReference type="Rhea" id="RHEA:13121"/>
        <dbReference type="ChEBI" id="CHEBI:15378"/>
        <dbReference type="ChEBI" id="CHEBI:30616"/>
        <dbReference type="ChEBI" id="CHEBI:36208"/>
        <dbReference type="ChEBI" id="CHEBI:145989"/>
        <dbReference type="ChEBI" id="CHEBI:456216"/>
        <dbReference type="EC" id="2.7.1.71"/>
    </reaction>
</comment>
<evidence type="ECO:0000256" key="5">
    <source>
        <dbReference type="ARBA" id="ARBA00022840"/>
    </source>
</evidence>
<dbReference type="InterPro" id="IPR031322">
    <property type="entry name" value="Shikimate/glucono_kinase"/>
</dbReference>
<dbReference type="GO" id="GO:0009423">
    <property type="term" value="P:chorismate biosynthetic process"/>
    <property type="evidence" value="ECO:0007669"/>
    <property type="project" value="UniProtKB-UniRule"/>
</dbReference>
<dbReference type="PRINTS" id="PR01100">
    <property type="entry name" value="SHIKIMTKNASE"/>
</dbReference>
<feature type="binding site" evidence="7">
    <location>
        <position position="75"/>
    </location>
    <ligand>
        <name>substrate</name>
    </ligand>
</feature>
<keyword evidence="2 7" id="KW-0808">Transferase</keyword>
<dbReference type="HAMAP" id="MF_00109">
    <property type="entry name" value="Shikimate_kinase"/>
    <property type="match status" value="1"/>
</dbReference>
<dbReference type="UniPathway" id="UPA00053">
    <property type="reaction ID" value="UER00088"/>
</dbReference>
<protein>
    <recommendedName>
        <fullName evidence="7">Shikimate kinase</fullName>
        <shortName evidence="7">SK</shortName>
        <ecNumber evidence="7">2.7.1.71</ecNumber>
    </recommendedName>
</protein>
<feature type="binding site" evidence="7">
    <location>
        <position position="51"/>
    </location>
    <ligand>
        <name>substrate</name>
    </ligand>
</feature>
<dbReference type="GO" id="GO:0005829">
    <property type="term" value="C:cytosol"/>
    <property type="evidence" value="ECO:0007669"/>
    <property type="project" value="TreeGrafter"/>
</dbReference>
<comment type="pathway">
    <text evidence="7">Metabolic intermediate biosynthesis; chorismate biosynthesis; chorismate from D-erythrose 4-phosphate and phosphoenolpyruvate: step 5/7.</text>
</comment>
<keyword evidence="4 7" id="KW-0418">Kinase</keyword>
<dbReference type="GO" id="GO:0009073">
    <property type="term" value="P:aromatic amino acid family biosynthetic process"/>
    <property type="evidence" value="ECO:0007669"/>
    <property type="project" value="UniProtKB-KW"/>
</dbReference>
<comment type="caution">
    <text evidence="7">Lacks conserved residue(s) required for the propagation of feature annotation.</text>
</comment>
<gene>
    <name evidence="7" type="primary">aroK</name>
    <name evidence="8" type="ORF">DYI37_13250</name>
</gene>
<proteinExistence type="inferred from homology"/>
<dbReference type="GO" id="GO:0000287">
    <property type="term" value="F:magnesium ion binding"/>
    <property type="evidence" value="ECO:0007669"/>
    <property type="project" value="UniProtKB-UniRule"/>
</dbReference>
<evidence type="ECO:0000256" key="3">
    <source>
        <dbReference type="ARBA" id="ARBA00022741"/>
    </source>
</evidence>
<dbReference type="GO" id="GO:0008652">
    <property type="term" value="P:amino acid biosynthetic process"/>
    <property type="evidence" value="ECO:0007669"/>
    <property type="project" value="UniProtKB-KW"/>
</dbReference>
<keyword evidence="9" id="KW-1185">Reference proteome</keyword>
<evidence type="ECO:0000256" key="7">
    <source>
        <dbReference type="HAMAP-Rule" id="MF_00109"/>
    </source>
</evidence>
<dbReference type="EMBL" id="QURL01000005">
    <property type="protein sequence ID" value="RFC62916.1"/>
    <property type="molecule type" value="Genomic_DNA"/>
</dbReference>
<keyword evidence="3 7" id="KW-0547">Nucleotide-binding</keyword>
<dbReference type="PANTHER" id="PTHR21087:SF16">
    <property type="entry name" value="SHIKIMATE KINASE 1, CHLOROPLASTIC"/>
    <property type="match status" value="1"/>
</dbReference>